<evidence type="ECO:0000256" key="14">
    <source>
        <dbReference type="ARBA" id="ARBA00022989"/>
    </source>
</evidence>
<dbReference type="FunFam" id="1.10.510.10:FF:000445">
    <property type="entry name" value="MDIS1-interacting receptor like kinase 2"/>
    <property type="match status" value="1"/>
</dbReference>
<keyword evidence="9" id="KW-0732">Signal</keyword>
<dbReference type="EMBL" id="KI536978">
    <property type="protein sequence ID" value="ESR37338.1"/>
    <property type="molecule type" value="Genomic_DNA"/>
</dbReference>
<keyword evidence="23" id="KW-1185">Reference proteome</keyword>
<dbReference type="SMART" id="SM00365">
    <property type="entry name" value="LRR_SD22"/>
    <property type="match status" value="8"/>
</dbReference>
<dbReference type="InterPro" id="IPR001611">
    <property type="entry name" value="Leu-rich_rpt"/>
</dbReference>
<dbReference type="Pfam" id="PF12799">
    <property type="entry name" value="LRR_4"/>
    <property type="match status" value="1"/>
</dbReference>
<keyword evidence="17" id="KW-0325">Glycoprotein</keyword>
<proteinExistence type="predicted"/>
<keyword evidence="8 20" id="KW-0812">Transmembrane</keyword>
<evidence type="ECO:0000256" key="2">
    <source>
        <dbReference type="ARBA" id="ARBA00012513"/>
    </source>
</evidence>
<evidence type="ECO:0000256" key="1">
    <source>
        <dbReference type="ARBA" id="ARBA00004251"/>
    </source>
</evidence>
<dbReference type="SUPFAM" id="SSF52058">
    <property type="entry name" value="L domain-like"/>
    <property type="match status" value="1"/>
</dbReference>
<evidence type="ECO:0000313" key="23">
    <source>
        <dbReference type="Proteomes" id="UP000030687"/>
    </source>
</evidence>
<dbReference type="FunFam" id="3.80.10.10:FF:000416">
    <property type="entry name" value="Probable leucine-rich repeat receptor-like protein kinase At5g63930"/>
    <property type="match status" value="1"/>
</dbReference>
<feature type="transmembrane region" description="Helical" evidence="20">
    <location>
        <begin position="588"/>
        <end position="613"/>
    </location>
</feature>
<keyword evidence="6" id="KW-0433">Leucine-rich repeat</keyword>
<dbReference type="Pfam" id="PF00069">
    <property type="entry name" value="Pkinase"/>
    <property type="match status" value="1"/>
</dbReference>
<dbReference type="FunCoup" id="V4RS06">
    <property type="interactions" value="480"/>
</dbReference>
<evidence type="ECO:0000256" key="12">
    <source>
        <dbReference type="ARBA" id="ARBA00022777"/>
    </source>
</evidence>
<evidence type="ECO:0000256" key="13">
    <source>
        <dbReference type="ARBA" id="ARBA00022840"/>
    </source>
</evidence>
<dbReference type="InterPro" id="IPR051420">
    <property type="entry name" value="Ser_Thr_Kinases_DiverseReg"/>
</dbReference>
<dbReference type="PROSITE" id="PS51450">
    <property type="entry name" value="LRR"/>
    <property type="match status" value="2"/>
</dbReference>
<keyword evidence="16" id="KW-0675">Receptor</keyword>
<evidence type="ECO:0000256" key="4">
    <source>
        <dbReference type="ARBA" id="ARBA00022527"/>
    </source>
</evidence>
<keyword evidence="10" id="KW-0677">Repeat</keyword>
<evidence type="ECO:0000256" key="10">
    <source>
        <dbReference type="ARBA" id="ARBA00022737"/>
    </source>
</evidence>
<name>V4RS06_CITCL</name>
<dbReference type="Gene3D" id="3.30.200.20">
    <property type="entry name" value="Phosphorylase Kinase, domain 1"/>
    <property type="match status" value="1"/>
</dbReference>
<protein>
    <recommendedName>
        <fullName evidence="2">non-specific serine/threonine protein kinase</fullName>
        <ecNumber evidence="2">2.7.11.1</ecNumber>
    </recommendedName>
</protein>
<evidence type="ECO:0000256" key="11">
    <source>
        <dbReference type="ARBA" id="ARBA00022741"/>
    </source>
</evidence>
<accession>V4RS06</accession>
<evidence type="ECO:0000259" key="21">
    <source>
        <dbReference type="PROSITE" id="PS50011"/>
    </source>
</evidence>
<comment type="catalytic activity">
    <reaction evidence="18">
        <text>L-threonyl-[protein] + ATP = O-phospho-L-threonyl-[protein] + ADP + H(+)</text>
        <dbReference type="Rhea" id="RHEA:46608"/>
        <dbReference type="Rhea" id="RHEA-COMP:11060"/>
        <dbReference type="Rhea" id="RHEA-COMP:11605"/>
        <dbReference type="ChEBI" id="CHEBI:15378"/>
        <dbReference type="ChEBI" id="CHEBI:30013"/>
        <dbReference type="ChEBI" id="CHEBI:30616"/>
        <dbReference type="ChEBI" id="CHEBI:61977"/>
        <dbReference type="ChEBI" id="CHEBI:456216"/>
        <dbReference type="EC" id="2.7.11.1"/>
    </reaction>
</comment>
<evidence type="ECO:0000256" key="20">
    <source>
        <dbReference type="SAM" id="Phobius"/>
    </source>
</evidence>
<keyword evidence="4" id="KW-0723">Serine/threonine-protein kinase</keyword>
<dbReference type="Pfam" id="PF23598">
    <property type="entry name" value="LRR_14"/>
    <property type="match status" value="1"/>
</dbReference>
<evidence type="ECO:0000256" key="3">
    <source>
        <dbReference type="ARBA" id="ARBA00022475"/>
    </source>
</evidence>
<evidence type="ECO:0000256" key="9">
    <source>
        <dbReference type="ARBA" id="ARBA00022729"/>
    </source>
</evidence>
<dbReference type="FunFam" id="3.80.10.10:FF:000233">
    <property type="entry name" value="Leucine-rich repeat receptor-like protein kinase TDR"/>
    <property type="match status" value="1"/>
</dbReference>
<dbReference type="InterPro" id="IPR003591">
    <property type="entry name" value="Leu-rich_rpt_typical-subtyp"/>
</dbReference>
<dbReference type="PROSITE" id="PS00109">
    <property type="entry name" value="PROTEIN_KINASE_TYR"/>
    <property type="match status" value="1"/>
</dbReference>
<keyword evidence="15 20" id="KW-0472">Membrane</keyword>
<gene>
    <name evidence="22" type="ORF">CICLE_v10030255mg</name>
</gene>
<evidence type="ECO:0000256" key="17">
    <source>
        <dbReference type="ARBA" id="ARBA00023180"/>
    </source>
</evidence>
<evidence type="ECO:0000256" key="7">
    <source>
        <dbReference type="ARBA" id="ARBA00022679"/>
    </source>
</evidence>
<dbReference type="PANTHER" id="PTHR48005">
    <property type="entry name" value="LEUCINE RICH REPEAT KINASE 2"/>
    <property type="match status" value="1"/>
</dbReference>
<dbReference type="Gene3D" id="3.80.10.10">
    <property type="entry name" value="Ribonuclease Inhibitor"/>
    <property type="match status" value="5"/>
</dbReference>
<evidence type="ECO:0000256" key="16">
    <source>
        <dbReference type="ARBA" id="ARBA00023170"/>
    </source>
</evidence>
<dbReference type="Gene3D" id="1.10.510.10">
    <property type="entry name" value="Transferase(Phosphotransferase) domain 1"/>
    <property type="match status" value="1"/>
</dbReference>
<sequence>FPLTASFDSTEEAHALLKWKASLQNHKNGSLLPSWTLDNVTKISSCAWVGIHCNHAGTVNSVNLTSTGLKGNMTNLVILYLYGNSFSGSIPSEIGKLKSLSDLRLSYNKLSGSIPHSLGNLTSLASLYLHNNSLSDSIPSEIGRLKSLSDLELSDNKLCGSIPHSLGNLTNLATLYLYGNSLSGSIPSEIGKLKSLFDLELSDNKLGGSIPHSLGNLSNLAFLYLYNNSFSGSIPSEIGRLKSLSDLELSGNKLCGSIPHSLGNLTQITFLTLFDNALSGAIPKEYGNLVKLTLLTLENNQLRGPIPNLRNLTSLVRVRLNQNHLTGNISESFGIHPNLAFIDLSHNYFYGEISSDWGRCPKLGTLDFSSNNITGSMPAEIIHSSQLKVLDLSSNHIVGEMPSKLGKLSSLIKLILNSNQLCGQLSLELGSLTQLERLDLSSNRLSNSIPKSLGNLVKLHYLNLSNNQFIKKIPVELEKLIHLSELDLSHNFLGEEMPSQICNMQSLEKLNLSHNNLSGFIPSCFEELHGLSYIDISYNELHGSIPNSTAFRDAPMEALQGNKGLCGDIKGFPSCKASKSHKQASRKIWVVIVFPLLGSFALLISLIGLFFMFRRSSSQTQQSSPGNAPGFLSVLSFEGKIVYEEIIRVTNDFDDEHCIGKGGQGSVYKAELPSGEIVAVKKFHSPLPSEMASQQEFLNEVKTLTGIRHRNIVKFYGFCSHARHSFIVYEYLEMGSLAMILSNDAAAKDLGWTKRMNVIKGVVDALSYMHNDCFPPIVHRDISSKNVLLDLENEAHVSDFGTAKFLKPDSSNWAELAGTYGYVAPELAYTMKVTEKCDVYSFGVLALEVIKGKHPRDFISSISSSSSNLEIALNEMLDPRLPTPSHNVQDKLISIMEVAISCLDESPESRPTIQKVSQLLKI</sequence>
<reference evidence="22 23" key="1">
    <citation type="submission" date="2013-10" db="EMBL/GenBank/DDBJ databases">
        <authorList>
            <consortium name="International Citrus Genome Consortium"/>
            <person name="Jenkins J."/>
            <person name="Schmutz J."/>
            <person name="Prochnik S."/>
            <person name="Rokhsar D."/>
            <person name="Gmitter F."/>
            <person name="Ollitrault P."/>
            <person name="Machado M."/>
            <person name="Talon M."/>
            <person name="Wincker P."/>
            <person name="Jaillon O."/>
            <person name="Morgante M."/>
        </authorList>
    </citation>
    <scope>NUCLEOTIDE SEQUENCE</scope>
    <source>
        <strain evidence="23">cv. Clemenules</strain>
    </source>
</reference>
<dbReference type="FunFam" id="3.80.10.10:FF:000400">
    <property type="entry name" value="Nuclear pore complex protein NUP107"/>
    <property type="match status" value="1"/>
</dbReference>
<dbReference type="GO" id="GO:0004674">
    <property type="term" value="F:protein serine/threonine kinase activity"/>
    <property type="evidence" value="ECO:0007669"/>
    <property type="project" value="UniProtKB-KW"/>
</dbReference>
<dbReference type="InterPro" id="IPR013210">
    <property type="entry name" value="LRR_N_plant-typ"/>
</dbReference>
<dbReference type="InterPro" id="IPR011009">
    <property type="entry name" value="Kinase-like_dom_sf"/>
</dbReference>
<keyword evidence="12" id="KW-0418">Kinase</keyword>
<dbReference type="Gramene" id="ESR37338">
    <property type="protein sequence ID" value="ESR37338"/>
    <property type="gene ID" value="CICLE_v10030255mg"/>
</dbReference>
<keyword evidence="11" id="KW-0547">Nucleotide-binding</keyword>
<comment type="catalytic activity">
    <reaction evidence="19">
        <text>L-seryl-[protein] + ATP = O-phospho-L-seryl-[protein] + ADP + H(+)</text>
        <dbReference type="Rhea" id="RHEA:17989"/>
        <dbReference type="Rhea" id="RHEA-COMP:9863"/>
        <dbReference type="Rhea" id="RHEA-COMP:11604"/>
        <dbReference type="ChEBI" id="CHEBI:15378"/>
        <dbReference type="ChEBI" id="CHEBI:29999"/>
        <dbReference type="ChEBI" id="CHEBI:30616"/>
        <dbReference type="ChEBI" id="CHEBI:83421"/>
        <dbReference type="ChEBI" id="CHEBI:456216"/>
        <dbReference type="EC" id="2.7.11.1"/>
    </reaction>
</comment>
<evidence type="ECO:0000256" key="19">
    <source>
        <dbReference type="ARBA" id="ARBA00048679"/>
    </source>
</evidence>
<keyword evidence="7" id="KW-0808">Transferase</keyword>
<feature type="domain" description="Protein kinase" evidence="21">
    <location>
        <begin position="653"/>
        <end position="920"/>
    </location>
</feature>
<dbReference type="InterPro" id="IPR055414">
    <property type="entry name" value="LRR_R13L4/SHOC2-like"/>
</dbReference>
<organism evidence="22 23">
    <name type="scientific">Citrus clementina</name>
    <name type="common">Clementine</name>
    <name type="synonym">Citrus deliciosa x Citrus sinensis</name>
    <dbReference type="NCBI Taxonomy" id="85681"/>
    <lineage>
        <taxon>Eukaryota</taxon>
        <taxon>Viridiplantae</taxon>
        <taxon>Streptophyta</taxon>
        <taxon>Embryophyta</taxon>
        <taxon>Tracheophyta</taxon>
        <taxon>Spermatophyta</taxon>
        <taxon>Magnoliopsida</taxon>
        <taxon>eudicotyledons</taxon>
        <taxon>Gunneridae</taxon>
        <taxon>Pentapetalae</taxon>
        <taxon>rosids</taxon>
        <taxon>malvids</taxon>
        <taxon>Sapindales</taxon>
        <taxon>Rutaceae</taxon>
        <taxon>Aurantioideae</taxon>
        <taxon>Citrus</taxon>
    </lineage>
</organism>
<dbReference type="InterPro" id="IPR008266">
    <property type="entry name" value="Tyr_kinase_AS"/>
</dbReference>
<keyword evidence="3" id="KW-1003">Cell membrane</keyword>
<evidence type="ECO:0000256" key="5">
    <source>
        <dbReference type="ARBA" id="ARBA00022553"/>
    </source>
</evidence>
<dbReference type="PRINTS" id="PR00019">
    <property type="entry name" value="LEURICHRPT"/>
</dbReference>
<dbReference type="GO" id="GO:0005886">
    <property type="term" value="C:plasma membrane"/>
    <property type="evidence" value="ECO:0007669"/>
    <property type="project" value="UniProtKB-SubCell"/>
</dbReference>
<keyword evidence="14 20" id="KW-1133">Transmembrane helix</keyword>
<dbReference type="SUPFAM" id="SSF52047">
    <property type="entry name" value="RNI-like"/>
    <property type="match status" value="1"/>
</dbReference>
<evidence type="ECO:0000256" key="6">
    <source>
        <dbReference type="ARBA" id="ARBA00022614"/>
    </source>
</evidence>
<evidence type="ECO:0000313" key="22">
    <source>
        <dbReference type="EMBL" id="ESR37338.1"/>
    </source>
</evidence>
<dbReference type="Pfam" id="PF00560">
    <property type="entry name" value="LRR_1"/>
    <property type="match status" value="2"/>
</dbReference>
<dbReference type="SUPFAM" id="SSF56112">
    <property type="entry name" value="Protein kinase-like (PK-like)"/>
    <property type="match status" value="1"/>
</dbReference>
<dbReference type="InterPro" id="IPR000719">
    <property type="entry name" value="Prot_kinase_dom"/>
</dbReference>
<dbReference type="Proteomes" id="UP000030687">
    <property type="component" value="Unassembled WGS sequence"/>
</dbReference>
<dbReference type="Pfam" id="PF13855">
    <property type="entry name" value="LRR_8"/>
    <property type="match status" value="2"/>
</dbReference>
<dbReference type="OMA" id="CENANMQ"/>
<dbReference type="PANTHER" id="PTHR48005:SF95">
    <property type="entry name" value="PROTEIN KINASE DOMAIN-CONTAINING PROTEIN"/>
    <property type="match status" value="1"/>
</dbReference>
<comment type="subcellular location">
    <subcellularLocation>
        <location evidence="1">Cell membrane</location>
        <topology evidence="1">Single-pass type I membrane protein</topology>
    </subcellularLocation>
</comment>
<dbReference type="SMART" id="SM00369">
    <property type="entry name" value="LRR_TYP"/>
    <property type="match status" value="9"/>
</dbReference>
<dbReference type="InParanoid" id="V4RS06"/>
<dbReference type="InterPro" id="IPR025875">
    <property type="entry name" value="Leu-rich_rpt_4"/>
</dbReference>
<evidence type="ECO:0000256" key="18">
    <source>
        <dbReference type="ARBA" id="ARBA00047899"/>
    </source>
</evidence>
<feature type="non-terminal residue" evidence="22">
    <location>
        <position position="1"/>
    </location>
</feature>
<evidence type="ECO:0000256" key="8">
    <source>
        <dbReference type="ARBA" id="ARBA00022692"/>
    </source>
</evidence>
<dbReference type="KEGG" id="cic:CICLE_v10030255mg"/>
<dbReference type="AlphaFoldDB" id="V4RS06"/>
<dbReference type="PROSITE" id="PS50011">
    <property type="entry name" value="PROTEIN_KINASE_DOM"/>
    <property type="match status" value="1"/>
</dbReference>
<dbReference type="GO" id="GO:0005524">
    <property type="term" value="F:ATP binding"/>
    <property type="evidence" value="ECO:0007669"/>
    <property type="project" value="UniProtKB-KW"/>
</dbReference>
<dbReference type="InterPro" id="IPR032675">
    <property type="entry name" value="LRR_dom_sf"/>
</dbReference>
<dbReference type="Pfam" id="PF08263">
    <property type="entry name" value="LRRNT_2"/>
    <property type="match status" value="1"/>
</dbReference>
<keyword evidence="13" id="KW-0067">ATP-binding</keyword>
<dbReference type="eggNOG" id="ENOG502QQYD">
    <property type="taxonomic scope" value="Eukaryota"/>
</dbReference>
<keyword evidence="5" id="KW-0597">Phosphoprotein</keyword>
<dbReference type="FunFam" id="3.30.200.20:FF:000309">
    <property type="entry name" value="Leucine-rich repeat receptor protein kinase MSP1"/>
    <property type="match status" value="1"/>
</dbReference>
<dbReference type="GO" id="GO:0009791">
    <property type="term" value="P:post-embryonic development"/>
    <property type="evidence" value="ECO:0007669"/>
    <property type="project" value="UniProtKB-ARBA"/>
</dbReference>
<dbReference type="EC" id="2.7.11.1" evidence="2"/>
<evidence type="ECO:0000256" key="15">
    <source>
        <dbReference type="ARBA" id="ARBA00023136"/>
    </source>
</evidence>